<feature type="domain" description="Aminotransferase class I/classII large" evidence="4">
    <location>
        <begin position="22"/>
        <end position="329"/>
    </location>
</feature>
<dbReference type="PANTHER" id="PTHR43643:SF3">
    <property type="entry name" value="HISTIDINOL-PHOSPHATE AMINOTRANSFERASE"/>
    <property type="match status" value="1"/>
</dbReference>
<dbReference type="Gene3D" id="3.40.640.10">
    <property type="entry name" value="Type I PLP-dependent aspartate aminotransferase-like (Major domain)"/>
    <property type="match status" value="1"/>
</dbReference>
<dbReference type="PANTHER" id="PTHR43643">
    <property type="entry name" value="HISTIDINOL-PHOSPHATE AMINOTRANSFERASE 2"/>
    <property type="match status" value="1"/>
</dbReference>
<dbReference type="STRING" id="1618436.UV59_C0008G0036"/>
<dbReference type="EMBL" id="LCFB01000008">
    <property type="protein sequence ID" value="KKS85343.1"/>
    <property type="molecule type" value="Genomic_DNA"/>
</dbReference>
<dbReference type="Gene3D" id="3.90.1150.10">
    <property type="entry name" value="Aspartate Aminotransferase, domain 1"/>
    <property type="match status" value="1"/>
</dbReference>
<keyword evidence="1 5" id="KW-0032">Aminotransferase</keyword>
<evidence type="ECO:0000256" key="3">
    <source>
        <dbReference type="ARBA" id="ARBA00022898"/>
    </source>
</evidence>
<dbReference type="Proteomes" id="UP000034543">
    <property type="component" value="Unassembled WGS sequence"/>
</dbReference>
<dbReference type="InterPro" id="IPR015421">
    <property type="entry name" value="PyrdxlP-dep_Trfase_major"/>
</dbReference>
<dbReference type="GO" id="GO:0030170">
    <property type="term" value="F:pyridoxal phosphate binding"/>
    <property type="evidence" value="ECO:0007669"/>
    <property type="project" value="InterPro"/>
</dbReference>
<dbReference type="SUPFAM" id="SSF53383">
    <property type="entry name" value="PLP-dependent transferases"/>
    <property type="match status" value="1"/>
</dbReference>
<dbReference type="CDD" id="cd00609">
    <property type="entry name" value="AAT_like"/>
    <property type="match status" value="1"/>
</dbReference>
<dbReference type="Pfam" id="PF00155">
    <property type="entry name" value="Aminotran_1_2"/>
    <property type="match status" value="1"/>
</dbReference>
<reference evidence="5 6" key="1">
    <citation type="journal article" date="2015" name="Nature">
        <title>rRNA introns, odd ribosomes, and small enigmatic genomes across a large radiation of phyla.</title>
        <authorList>
            <person name="Brown C.T."/>
            <person name="Hug L.A."/>
            <person name="Thomas B.C."/>
            <person name="Sharon I."/>
            <person name="Castelle C.J."/>
            <person name="Singh A."/>
            <person name="Wilkins M.J."/>
            <person name="Williams K.H."/>
            <person name="Banfield J.F."/>
        </authorList>
    </citation>
    <scope>NUCLEOTIDE SEQUENCE [LARGE SCALE GENOMIC DNA]</scope>
</reference>
<comment type="caution">
    <text evidence="5">The sequence shown here is derived from an EMBL/GenBank/DDBJ whole genome shotgun (WGS) entry which is preliminary data.</text>
</comment>
<evidence type="ECO:0000313" key="5">
    <source>
        <dbReference type="EMBL" id="KKS85343.1"/>
    </source>
</evidence>
<keyword evidence="2 5" id="KW-0808">Transferase</keyword>
<dbReference type="GO" id="GO:0008483">
    <property type="term" value="F:transaminase activity"/>
    <property type="evidence" value="ECO:0007669"/>
    <property type="project" value="UniProtKB-KW"/>
</dbReference>
<organism evidence="5 6">
    <name type="scientific">Candidatus Gottesmanbacteria bacterium GW2011_GWA1_43_11</name>
    <dbReference type="NCBI Taxonomy" id="1618436"/>
    <lineage>
        <taxon>Bacteria</taxon>
        <taxon>Candidatus Gottesmaniibacteriota</taxon>
    </lineage>
</organism>
<name>A0A0G1FEQ7_9BACT</name>
<proteinExistence type="predicted"/>
<dbReference type="AlphaFoldDB" id="A0A0G1FEQ7"/>
<evidence type="ECO:0000259" key="4">
    <source>
        <dbReference type="Pfam" id="PF00155"/>
    </source>
</evidence>
<dbReference type="InterPro" id="IPR015422">
    <property type="entry name" value="PyrdxlP-dep_Trfase_small"/>
</dbReference>
<evidence type="ECO:0000256" key="1">
    <source>
        <dbReference type="ARBA" id="ARBA00022576"/>
    </source>
</evidence>
<accession>A0A0G1FEQ7</accession>
<evidence type="ECO:0000256" key="2">
    <source>
        <dbReference type="ARBA" id="ARBA00022679"/>
    </source>
</evidence>
<gene>
    <name evidence="5" type="ORF">UV59_C0008G0036</name>
</gene>
<keyword evidence="3" id="KW-0663">Pyridoxal phosphate</keyword>
<dbReference type="InterPro" id="IPR004839">
    <property type="entry name" value="Aminotransferase_I/II_large"/>
</dbReference>
<sequence>MEKNMQLPKIYASQVKKQTIDMSLSINPLGCSPVVLKMLRNISAAEISSYPKQSVLIKSICQKFSVQQSAVILGNGSEQLIKLICQTFLNPQDSVLTEKGSFPLFSKEALLANARVCFFDGNGRFQCKQGTRLLFLANPKTPTGEALNNDEIRDLIARCKPEISVIDETNGEFLGESFSTVATKTTNVIVLRTFSKVFGLAGLRVAFAIGAKSIIARLKETQQPFPVSEVAVQAGVAAINDKQFVTNTIQFFKKERQFLTKELQQRGFRVSKSMTNNLFICTSQASVIITELKKLDVAVIDGKFFPKNPLTGFRISIKDRRTNKLFLEKLDTAMACVKGKNLLPSKEVL</sequence>
<protein>
    <submittedName>
        <fullName evidence="5">Histidinol-phosphate aminotransferase</fullName>
    </submittedName>
</protein>
<dbReference type="InterPro" id="IPR050106">
    <property type="entry name" value="HistidinolP_aminotransfase"/>
</dbReference>
<dbReference type="InterPro" id="IPR015424">
    <property type="entry name" value="PyrdxlP-dep_Trfase"/>
</dbReference>
<evidence type="ECO:0000313" key="6">
    <source>
        <dbReference type="Proteomes" id="UP000034543"/>
    </source>
</evidence>